<keyword evidence="2" id="KW-1185">Reference proteome</keyword>
<evidence type="ECO:0000313" key="2">
    <source>
        <dbReference type="Proteomes" id="UP000325315"/>
    </source>
</evidence>
<sequence length="133" mass="15343">MGFFYFYVLSLGVDMNHAAFARWLNRSHGVEKYLKREFYAQISVHQVFGTVKWASNTQLPQPGHALPQESNDHLIDTVNALLYLRGDQPMKQWASDLTYSHLASSIQHIGVDNLCNMEFIHSQNQKLQKFSKT</sequence>
<name>A0A5B6X3G2_9ROSI</name>
<dbReference type="AlphaFoldDB" id="A0A5B6X3G2"/>
<dbReference type="EMBL" id="SMMG02000001">
    <property type="protein sequence ID" value="KAA3488769.1"/>
    <property type="molecule type" value="Genomic_DNA"/>
</dbReference>
<evidence type="ECO:0000313" key="1">
    <source>
        <dbReference type="EMBL" id="KAA3488769.1"/>
    </source>
</evidence>
<proteinExistence type="predicted"/>
<dbReference type="Proteomes" id="UP000325315">
    <property type="component" value="Unassembled WGS sequence"/>
</dbReference>
<accession>A0A5B6X3G2</accession>
<gene>
    <name evidence="1" type="ORF">EPI10_032479</name>
</gene>
<comment type="caution">
    <text evidence="1">The sequence shown here is derived from an EMBL/GenBank/DDBJ whole genome shotgun (WGS) entry which is preliminary data.</text>
</comment>
<protein>
    <submittedName>
        <fullName evidence="1">Uncharacterized protein</fullName>
    </submittedName>
</protein>
<reference evidence="2" key="1">
    <citation type="journal article" date="2019" name="Plant Biotechnol. J.">
        <title>Genome sequencing of the Australian wild diploid species Gossypium australe highlights disease resistance and delayed gland morphogenesis.</title>
        <authorList>
            <person name="Cai Y."/>
            <person name="Cai X."/>
            <person name="Wang Q."/>
            <person name="Wang P."/>
            <person name="Zhang Y."/>
            <person name="Cai C."/>
            <person name="Xu Y."/>
            <person name="Wang K."/>
            <person name="Zhou Z."/>
            <person name="Wang C."/>
            <person name="Geng S."/>
            <person name="Li B."/>
            <person name="Dong Q."/>
            <person name="Hou Y."/>
            <person name="Wang H."/>
            <person name="Ai P."/>
            <person name="Liu Z."/>
            <person name="Yi F."/>
            <person name="Sun M."/>
            <person name="An G."/>
            <person name="Cheng J."/>
            <person name="Zhang Y."/>
            <person name="Shi Q."/>
            <person name="Xie Y."/>
            <person name="Shi X."/>
            <person name="Chang Y."/>
            <person name="Huang F."/>
            <person name="Chen Y."/>
            <person name="Hong S."/>
            <person name="Mi L."/>
            <person name="Sun Q."/>
            <person name="Zhang L."/>
            <person name="Zhou B."/>
            <person name="Peng R."/>
            <person name="Zhang X."/>
            <person name="Liu F."/>
        </authorList>
    </citation>
    <scope>NUCLEOTIDE SEQUENCE [LARGE SCALE GENOMIC DNA]</scope>
    <source>
        <strain evidence="2">cv. PA1801</strain>
    </source>
</reference>
<organism evidence="1 2">
    <name type="scientific">Gossypium australe</name>
    <dbReference type="NCBI Taxonomy" id="47621"/>
    <lineage>
        <taxon>Eukaryota</taxon>
        <taxon>Viridiplantae</taxon>
        <taxon>Streptophyta</taxon>
        <taxon>Embryophyta</taxon>
        <taxon>Tracheophyta</taxon>
        <taxon>Spermatophyta</taxon>
        <taxon>Magnoliopsida</taxon>
        <taxon>eudicotyledons</taxon>
        <taxon>Gunneridae</taxon>
        <taxon>Pentapetalae</taxon>
        <taxon>rosids</taxon>
        <taxon>malvids</taxon>
        <taxon>Malvales</taxon>
        <taxon>Malvaceae</taxon>
        <taxon>Malvoideae</taxon>
        <taxon>Gossypium</taxon>
    </lineage>
</organism>